<protein>
    <submittedName>
        <fullName evidence="1">DUF3304 domain-containing protein</fullName>
    </submittedName>
</protein>
<accession>A0AAE9I2M1</accession>
<organism evidence="1 2">
    <name type="scientific">Cupriavidus campinensis</name>
    <dbReference type="NCBI Taxonomy" id="151783"/>
    <lineage>
        <taxon>Bacteria</taxon>
        <taxon>Pseudomonadati</taxon>
        <taxon>Pseudomonadota</taxon>
        <taxon>Betaproteobacteria</taxon>
        <taxon>Burkholderiales</taxon>
        <taxon>Burkholderiaceae</taxon>
        <taxon>Cupriavidus</taxon>
    </lineage>
</organism>
<reference evidence="1" key="2">
    <citation type="submission" date="2022-05" db="EMBL/GenBank/DDBJ databases">
        <authorList>
            <person name="Kunte H.-J."/>
        </authorList>
    </citation>
    <scope>NUCLEOTIDE SEQUENCE</scope>
    <source>
        <strain evidence="1">G5</strain>
    </source>
</reference>
<dbReference type="RefSeq" id="WP_211943036.1">
    <property type="nucleotide sequence ID" value="NZ_CAJPVH010000010.1"/>
</dbReference>
<dbReference type="AlphaFoldDB" id="A0AAE9I2M1"/>
<dbReference type="KEGG" id="ccam:M5D45_00960"/>
<gene>
    <name evidence="1" type="ORF">M5D45_00960</name>
</gene>
<proteinExistence type="predicted"/>
<reference evidence="1" key="1">
    <citation type="journal article" date="2022" name="Microbiol. Resour. Announc.">
        <title>Genome Sequence of Cupriavidus campinensis Strain G5, a Member of a Bacterial Consortium Capable of Polyethylene Degradation.</title>
        <authorList>
            <person name="Schneider B."/>
            <person name="Pfeiffer F."/>
            <person name="Dyall-Smith M."/>
            <person name="Kunte H.J."/>
        </authorList>
    </citation>
    <scope>NUCLEOTIDE SEQUENCE</scope>
    <source>
        <strain evidence="1">G5</strain>
    </source>
</reference>
<dbReference type="Proteomes" id="UP001056132">
    <property type="component" value="Chromosome 1"/>
</dbReference>
<evidence type="ECO:0000313" key="2">
    <source>
        <dbReference type="Proteomes" id="UP001056132"/>
    </source>
</evidence>
<dbReference type="InterPro" id="IPR021733">
    <property type="entry name" value="DUF3304"/>
</dbReference>
<sequence>MAVAISGCAVAPATTISIGANSVNYTEDYIHEYSIRKLGGEHYGIGGTQVKPFSLGGASSGDCCARLPDIGQRIKIVWKIGAFHDLRPQWKTYSKDVVIIGEPSTESKPEGYLIIRFFEDHEVEAEFVEGKKWYPANPRTDAAFSGKRIMRRKGE</sequence>
<name>A0AAE9I2M1_9BURK</name>
<dbReference type="EMBL" id="CP097330">
    <property type="protein sequence ID" value="URF04465.1"/>
    <property type="molecule type" value="Genomic_DNA"/>
</dbReference>
<dbReference type="Pfam" id="PF11745">
    <property type="entry name" value="DUF3304"/>
    <property type="match status" value="1"/>
</dbReference>
<evidence type="ECO:0000313" key="1">
    <source>
        <dbReference type="EMBL" id="URF04465.1"/>
    </source>
</evidence>